<evidence type="ECO:0000313" key="12">
    <source>
        <dbReference type="EMBL" id="CAD9080724.1"/>
    </source>
</evidence>
<dbReference type="EMBL" id="HBGD01004763">
    <property type="protein sequence ID" value="CAD9080724.1"/>
    <property type="molecule type" value="Transcribed_RNA"/>
</dbReference>
<reference evidence="12" key="1">
    <citation type="submission" date="2021-01" db="EMBL/GenBank/DDBJ databases">
        <authorList>
            <person name="Corre E."/>
            <person name="Pelletier E."/>
            <person name="Niang G."/>
            <person name="Scheremetjew M."/>
            <person name="Finn R."/>
            <person name="Kale V."/>
            <person name="Holt S."/>
            <person name="Cochrane G."/>
            <person name="Meng A."/>
            <person name="Brown T."/>
            <person name="Cohen L."/>
        </authorList>
    </citation>
    <scope>NUCLEOTIDE SEQUENCE</scope>
    <source>
        <strain evidence="12">WS</strain>
    </source>
</reference>
<dbReference type="SMART" id="SM01375">
    <property type="entry name" value="Dynein_light"/>
    <property type="match status" value="1"/>
</dbReference>
<proteinExistence type="inferred from homology"/>
<comment type="similarity">
    <text evidence="11">Belongs to the dynein light chain family.</text>
</comment>
<dbReference type="AlphaFoldDB" id="A0A7S1PIB2"/>
<dbReference type="InterPro" id="IPR001372">
    <property type="entry name" value="Dynein_light_chain_typ-1/2"/>
</dbReference>
<protein>
    <recommendedName>
        <fullName evidence="11">Dynein light chain</fullName>
    </recommendedName>
</protein>
<dbReference type="Pfam" id="PF01221">
    <property type="entry name" value="Dynein_light"/>
    <property type="match status" value="1"/>
</dbReference>
<evidence type="ECO:0000256" key="5">
    <source>
        <dbReference type="ARBA" id="ARBA00023017"/>
    </source>
</evidence>
<dbReference type="GO" id="GO:0007017">
    <property type="term" value="P:microtubule-based process"/>
    <property type="evidence" value="ECO:0007669"/>
    <property type="project" value="InterPro"/>
</dbReference>
<dbReference type="CDD" id="cd21453">
    <property type="entry name" value="DLC-like_DNAL4"/>
    <property type="match status" value="1"/>
</dbReference>
<evidence type="ECO:0000256" key="7">
    <source>
        <dbReference type="ARBA" id="ARBA00023175"/>
    </source>
</evidence>
<evidence type="ECO:0000256" key="1">
    <source>
        <dbReference type="ARBA" id="ARBA00004430"/>
    </source>
</evidence>
<dbReference type="GO" id="GO:0030286">
    <property type="term" value="C:dynein complex"/>
    <property type="evidence" value="ECO:0007669"/>
    <property type="project" value="UniProtKB-KW"/>
</dbReference>
<keyword evidence="4 11" id="KW-0493">Microtubule</keyword>
<dbReference type="FunFam" id="3.30.740.10:FF:000002">
    <property type="entry name" value="Dynein light chain"/>
    <property type="match status" value="1"/>
</dbReference>
<evidence type="ECO:0000256" key="9">
    <source>
        <dbReference type="ARBA" id="ARBA00023273"/>
    </source>
</evidence>
<evidence type="ECO:0000256" key="4">
    <source>
        <dbReference type="ARBA" id="ARBA00022701"/>
    </source>
</evidence>
<accession>A0A7S1PIB2</accession>
<evidence type="ECO:0000256" key="11">
    <source>
        <dbReference type="RuleBase" id="RU365010"/>
    </source>
</evidence>
<name>A0A7S1PIB2_9EUKA</name>
<dbReference type="PANTHER" id="PTHR11886:SF2">
    <property type="entry name" value="DYNEIN AXONEMAL LIGHT CHAIN 4"/>
    <property type="match status" value="1"/>
</dbReference>
<comment type="function">
    <text evidence="10">Force generating protein of respiratory cilia. Produces force towards the minus ends of microtubules. Dynein has ATPase activity.</text>
</comment>
<dbReference type="GO" id="GO:0005874">
    <property type="term" value="C:microtubule"/>
    <property type="evidence" value="ECO:0007669"/>
    <property type="project" value="UniProtKB-KW"/>
</dbReference>
<dbReference type="GO" id="GO:0005930">
    <property type="term" value="C:axoneme"/>
    <property type="evidence" value="ECO:0007669"/>
    <property type="project" value="UniProtKB-SubCell"/>
</dbReference>
<keyword evidence="7 11" id="KW-0505">Motor protein</keyword>
<sequence length="108" mass="12132">MSDAKDSKGPGYKGAMNNVAYVKVSDMPDEMRQDSLETVSTAIETALEKHPQNYEFAAKTVKEQMDKKYGKSWHCVIGEGFGFHVTIELKNLLFMYFGNLAILIFKSA</sequence>
<keyword evidence="3 11" id="KW-0963">Cytoplasm</keyword>
<comment type="subcellular location">
    <subcellularLocation>
        <location evidence="1">Cytoplasm</location>
        <location evidence="1">Cytoskeleton</location>
        <location evidence="1">Cilium axoneme</location>
    </subcellularLocation>
</comment>
<dbReference type="SUPFAM" id="SSF54648">
    <property type="entry name" value="DLC"/>
    <property type="match status" value="1"/>
</dbReference>
<dbReference type="Gene3D" id="3.30.740.10">
    <property type="entry name" value="Protein Inhibitor Of Neuronal Nitric Oxide Synthase"/>
    <property type="match status" value="1"/>
</dbReference>
<gene>
    <name evidence="12" type="ORF">PCOS0759_LOCUS3964</name>
</gene>
<keyword evidence="5 11" id="KW-0243">Dynein</keyword>
<dbReference type="PANTHER" id="PTHR11886">
    <property type="entry name" value="DYNEIN LIGHT CHAIN"/>
    <property type="match status" value="1"/>
</dbReference>
<evidence type="ECO:0000256" key="3">
    <source>
        <dbReference type="ARBA" id="ARBA00022490"/>
    </source>
</evidence>
<dbReference type="InterPro" id="IPR037177">
    <property type="entry name" value="DLC_sf"/>
</dbReference>
<keyword evidence="8 11" id="KW-0206">Cytoskeleton</keyword>
<comment type="subunit">
    <text evidence="2">Consists of at least two heavy chains and a number of intermediate and light chains.</text>
</comment>
<evidence type="ECO:0000256" key="8">
    <source>
        <dbReference type="ARBA" id="ARBA00023212"/>
    </source>
</evidence>
<evidence type="ECO:0000256" key="6">
    <source>
        <dbReference type="ARBA" id="ARBA00023069"/>
    </source>
</evidence>
<organism evidence="12">
    <name type="scientific">Percolomonas cosmopolitus</name>
    <dbReference type="NCBI Taxonomy" id="63605"/>
    <lineage>
        <taxon>Eukaryota</taxon>
        <taxon>Discoba</taxon>
        <taxon>Heterolobosea</taxon>
        <taxon>Tetramitia</taxon>
        <taxon>Eutetramitia</taxon>
        <taxon>Percolomonadidae</taxon>
        <taxon>Percolomonas</taxon>
    </lineage>
</organism>
<keyword evidence="9" id="KW-0966">Cell projection</keyword>
<keyword evidence="6" id="KW-0969">Cilium</keyword>
<evidence type="ECO:0000256" key="10">
    <source>
        <dbReference type="ARBA" id="ARBA00057688"/>
    </source>
</evidence>
<evidence type="ECO:0000256" key="2">
    <source>
        <dbReference type="ARBA" id="ARBA00011655"/>
    </source>
</evidence>